<gene>
    <name evidence="1" type="ORF">METZ01_LOCUS290008</name>
</gene>
<name>A0A382LJY6_9ZZZZ</name>
<dbReference type="AlphaFoldDB" id="A0A382LJY6"/>
<feature type="non-terminal residue" evidence="1">
    <location>
        <position position="25"/>
    </location>
</feature>
<organism evidence="1">
    <name type="scientific">marine metagenome</name>
    <dbReference type="NCBI Taxonomy" id="408172"/>
    <lineage>
        <taxon>unclassified sequences</taxon>
        <taxon>metagenomes</taxon>
        <taxon>ecological metagenomes</taxon>
    </lineage>
</organism>
<reference evidence="1" key="1">
    <citation type="submission" date="2018-05" db="EMBL/GenBank/DDBJ databases">
        <authorList>
            <person name="Lanie J.A."/>
            <person name="Ng W.-L."/>
            <person name="Kazmierczak K.M."/>
            <person name="Andrzejewski T.M."/>
            <person name="Davidsen T.M."/>
            <person name="Wayne K.J."/>
            <person name="Tettelin H."/>
            <person name="Glass J.I."/>
            <person name="Rusch D."/>
            <person name="Podicherti R."/>
            <person name="Tsui H.-C.T."/>
            <person name="Winkler M.E."/>
        </authorList>
    </citation>
    <scope>NUCLEOTIDE SEQUENCE</scope>
</reference>
<dbReference type="EMBL" id="UINC01087625">
    <property type="protein sequence ID" value="SVC37154.1"/>
    <property type="molecule type" value="Genomic_DNA"/>
</dbReference>
<feature type="non-terminal residue" evidence="1">
    <location>
        <position position="1"/>
    </location>
</feature>
<protein>
    <submittedName>
        <fullName evidence="1">Uncharacterized protein</fullName>
    </submittedName>
</protein>
<proteinExistence type="predicted"/>
<evidence type="ECO:0000313" key="1">
    <source>
        <dbReference type="EMBL" id="SVC37154.1"/>
    </source>
</evidence>
<sequence length="25" mass="2559">VLGGRADGEASLAPGLYPTSTFEFC</sequence>
<accession>A0A382LJY6</accession>